<reference evidence="1 2" key="1">
    <citation type="submission" date="2016-09" db="EMBL/GenBank/DDBJ databases">
        <title>Genome Sequence of Lactobacillus sunkii Strain CG01.</title>
        <authorList>
            <person name="Poehlein A."/>
            <person name="Gabris C."/>
            <person name="Bengelsdorf F.R."/>
            <person name="Duerre P."/>
            <person name="Daniel R."/>
        </authorList>
    </citation>
    <scope>NUCLEOTIDE SEQUENCE [LARGE SCALE GENOMIC DNA]</scope>
    <source>
        <strain evidence="1 2">CG_D</strain>
    </source>
</reference>
<proteinExistence type="predicted"/>
<organism evidence="1 2">
    <name type="scientific">Lentilactobacillus sunkii</name>
    <dbReference type="NCBI Taxonomy" id="481719"/>
    <lineage>
        <taxon>Bacteria</taxon>
        <taxon>Bacillati</taxon>
        <taxon>Bacillota</taxon>
        <taxon>Bacilli</taxon>
        <taxon>Lactobacillales</taxon>
        <taxon>Lactobacillaceae</taxon>
        <taxon>Lentilactobacillus</taxon>
    </lineage>
</organism>
<name>A0A1E7XJ84_9LACO</name>
<dbReference type="Proteomes" id="UP000177010">
    <property type="component" value="Unassembled WGS sequence"/>
</dbReference>
<evidence type="ECO:0000313" key="2">
    <source>
        <dbReference type="Proteomes" id="UP000177010"/>
    </source>
</evidence>
<protein>
    <submittedName>
        <fullName evidence="1">Uncharacterized protein</fullName>
    </submittedName>
</protein>
<gene>
    <name evidence="1" type="ORF">LASUN_01280</name>
</gene>
<accession>A0A1E7XJ84</accession>
<dbReference type="AlphaFoldDB" id="A0A1E7XJ84"/>
<sequence>MNTKDKVKYVLASDLDSTFINEVTGIPISNINNARAEGFDPGTISLNDATELVNLYNVKFSGLAQAFYGENKDLSKFRHRLTNILQRLYSQELEKEKSDSESHETGAYVSSIEQLFDDVLNDEEEMKKLYRVFVQASKISYPQK</sequence>
<evidence type="ECO:0000313" key="1">
    <source>
        <dbReference type="EMBL" id="OFA13129.1"/>
    </source>
</evidence>
<dbReference type="RefSeq" id="WP_070366909.1">
    <property type="nucleotide sequence ID" value="NZ_MIQE01000002.1"/>
</dbReference>
<comment type="caution">
    <text evidence="1">The sequence shown here is derived from an EMBL/GenBank/DDBJ whole genome shotgun (WGS) entry which is preliminary data.</text>
</comment>
<dbReference type="EMBL" id="MIQE01000002">
    <property type="protein sequence ID" value="OFA13129.1"/>
    <property type="molecule type" value="Genomic_DNA"/>
</dbReference>